<accession>A0A7W8HDP5</accession>
<dbReference type="AlphaFoldDB" id="A0A7W8HDP5"/>
<gene>
    <name evidence="1" type="ORF">HNP82_003561</name>
</gene>
<reference evidence="1 2" key="1">
    <citation type="submission" date="2020-08" db="EMBL/GenBank/DDBJ databases">
        <title>Genomic Encyclopedia of Type Strains, Phase IV (KMG-IV): sequencing the most valuable type-strain genomes for metagenomic binning, comparative biology and taxonomic classification.</title>
        <authorList>
            <person name="Goeker M."/>
        </authorList>
    </citation>
    <scope>NUCLEOTIDE SEQUENCE [LARGE SCALE GENOMIC DNA]</scope>
    <source>
        <strain evidence="1 2">DSM 106146</strain>
    </source>
</reference>
<protein>
    <recommendedName>
        <fullName evidence="3">Transposase</fullName>
    </recommendedName>
</protein>
<dbReference type="RefSeq" id="WP_183776797.1">
    <property type="nucleotide sequence ID" value="NZ_JACHFW010000037.1"/>
</dbReference>
<dbReference type="EMBL" id="JACHFW010000037">
    <property type="protein sequence ID" value="MBB5266404.1"/>
    <property type="molecule type" value="Genomic_DNA"/>
</dbReference>
<evidence type="ECO:0008006" key="3">
    <source>
        <dbReference type="Google" id="ProtNLM"/>
    </source>
</evidence>
<proteinExistence type="predicted"/>
<name>A0A7W8HDP5_9FIRM</name>
<keyword evidence="2" id="KW-1185">Reference proteome</keyword>
<evidence type="ECO:0000313" key="1">
    <source>
        <dbReference type="EMBL" id="MBB5266404.1"/>
    </source>
</evidence>
<evidence type="ECO:0000313" key="2">
    <source>
        <dbReference type="Proteomes" id="UP000543642"/>
    </source>
</evidence>
<comment type="caution">
    <text evidence="1">The sequence shown here is derived from an EMBL/GenBank/DDBJ whole genome shotgun (WGS) entry which is preliminary data.</text>
</comment>
<organism evidence="1 2">
    <name type="scientific">Catenibacillus scindens</name>
    <dbReference type="NCBI Taxonomy" id="673271"/>
    <lineage>
        <taxon>Bacteria</taxon>
        <taxon>Bacillati</taxon>
        <taxon>Bacillota</taxon>
        <taxon>Clostridia</taxon>
        <taxon>Lachnospirales</taxon>
        <taxon>Lachnospiraceae</taxon>
        <taxon>Catenibacillus</taxon>
    </lineage>
</organism>
<sequence>MKLNYDRKSKDPTYFVQLGIRNGKKTTTKNIARIGKHSELLKITDDPLAYAKEQVKKYNEEAKKNKPVPLEVKLNFEEKIKSYGDLVSSSKQLNVGYLFLQQVYHDLEIGSFFQHIAENSEMTFDPNQVYRFLVYSRILEQDFKPGTYRHKADFYEQPEFNDEQVIQTMDLLEEHCDEYMAYLLEKSTKYIKKDRGSCFYDPVNHYFQIGTEDEEYVDAVTGERLPKLAPYEAGRREDGCPAGLGIIMDSYGIPVSMFITSGTPDGQETAEVIEKDFRHILKGKNIVRCVDGSKKSLRRKTETSNCRGFIISQAVNQLPDALKKAVFSDRDYRKVSTDEPVSVGAMRSFDRMDGKNRGLYQDKAYKVLRRVPDFDTRPWIQGLLERSGADITLSETVSQPKIIITFSRKLMEFQRSIRERQIQRARKRIQWPAADTYKYNSDDAGRFIKRVSSQDSREVYELDQDLIAEEEKYDGFSAIVTDLDGEFGSIVETSFYRYKLQDCFRALKTDLPAAIHPCERKRVIAHSIICYTALLLCRILETKMRRYETEFTIDNLIDTMNNMEVSNIEDMCYMSTYGCSRVSNALNGILDIGLDKKYYLPKELNRKVKKISG</sequence>
<dbReference type="Proteomes" id="UP000543642">
    <property type="component" value="Unassembled WGS sequence"/>
</dbReference>